<dbReference type="EMBL" id="DSPX01000039">
    <property type="protein sequence ID" value="HGF99824.1"/>
    <property type="molecule type" value="Genomic_DNA"/>
</dbReference>
<keyword evidence="5" id="KW-0378">Hydrolase</keyword>
<comment type="caution">
    <text evidence="8">The sequence shown here is derived from an EMBL/GenBank/DDBJ whole genome shotgun (WGS) entry which is preliminary data.</text>
</comment>
<reference evidence="8" key="1">
    <citation type="journal article" date="2020" name="mSystems">
        <title>Genome- and Community-Level Interaction Insights into Carbon Utilization and Element Cycling Functions of Hydrothermarchaeota in Hydrothermal Sediment.</title>
        <authorList>
            <person name="Zhou Z."/>
            <person name="Liu Y."/>
            <person name="Xu W."/>
            <person name="Pan J."/>
            <person name="Luo Z.H."/>
            <person name="Li M."/>
        </authorList>
    </citation>
    <scope>NUCLEOTIDE SEQUENCE [LARGE SCALE GENOMIC DNA]</scope>
    <source>
        <strain evidence="8">SpSt-374</strain>
    </source>
</reference>
<evidence type="ECO:0000313" key="8">
    <source>
        <dbReference type="EMBL" id="HGF99824.1"/>
    </source>
</evidence>
<evidence type="ECO:0000256" key="6">
    <source>
        <dbReference type="ARBA" id="ARBA00022884"/>
    </source>
</evidence>
<keyword evidence="4" id="KW-0255">Endonuclease</keyword>
<dbReference type="GO" id="GO:0016787">
    <property type="term" value="F:hydrolase activity"/>
    <property type="evidence" value="ECO:0007669"/>
    <property type="project" value="UniProtKB-KW"/>
</dbReference>
<evidence type="ECO:0000256" key="2">
    <source>
        <dbReference type="ARBA" id="ARBA00022649"/>
    </source>
</evidence>
<dbReference type="InterPro" id="IPR038570">
    <property type="entry name" value="HicA_sf"/>
</dbReference>
<keyword evidence="3" id="KW-0540">Nuclease</keyword>
<dbReference type="GO" id="GO:0003729">
    <property type="term" value="F:mRNA binding"/>
    <property type="evidence" value="ECO:0007669"/>
    <property type="project" value="InterPro"/>
</dbReference>
<dbReference type="AlphaFoldDB" id="A0A7C3ZIM6"/>
<evidence type="ECO:0000256" key="7">
    <source>
        <dbReference type="ARBA" id="ARBA00023016"/>
    </source>
</evidence>
<evidence type="ECO:0000256" key="3">
    <source>
        <dbReference type="ARBA" id="ARBA00022722"/>
    </source>
</evidence>
<dbReference type="Gene3D" id="3.30.920.30">
    <property type="entry name" value="Hypothetical protein"/>
    <property type="match status" value="1"/>
</dbReference>
<evidence type="ECO:0000256" key="1">
    <source>
        <dbReference type="ARBA" id="ARBA00006620"/>
    </source>
</evidence>
<dbReference type="PANTHER" id="PTHR34873">
    <property type="entry name" value="SSR1766 PROTEIN"/>
    <property type="match status" value="1"/>
</dbReference>
<organism evidence="8">
    <name type="scientific">Planktothricoides sp. SpSt-374</name>
    <dbReference type="NCBI Taxonomy" id="2282167"/>
    <lineage>
        <taxon>Bacteria</taxon>
        <taxon>Bacillati</taxon>
        <taxon>Cyanobacteriota</taxon>
        <taxon>Cyanophyceae</taxon>
        <taxon>Oscillatoriophycideae</taxon>
        <taxon>Oscillatoriales</taxon>
        <taxon>Oscillatoriaceae</taxon>
        <taxon>Planktothricoides</taxon>
    </lineage>
</organism>
<dbReference type="GO" id="GO:0004519">
    <property type="term" value="F:endonuclease activity"/>
    <property type="evidence" value="ECO:0007669"/>
    <property type="project" value="UniProtKB-KW"/>
</dbReference>
<protein>
    <submittedName>
        <fullName evidence="8">Type II toxin-antitoxin system HicA family toxin</fullName>
    </submittedName>
</protein>
<dbReference type="SUPFAM" id="SSF54786">
    <property type="entry name" value="YcfA/nrd intein domain"/>
    <property type="match status" value="1"/>
</dbReference>
<comment type="similarity">
    <text evidence="1">Belongs to the HicA mRNA interferase family.</text>
</comment>
<dbReference type="Pfam" id="PF07927">
    <property type="entry name" value="HicA_toxin"/>
    <property type="match status" value="1"/>
</dbReference>
<keyword evidence="7" id="KW-0346">Stress response</keyword>
<dbReference type="InterPro" id="IPR012933">
    <property type="entry name" value="HicA_mRNA_interferase"/>
</dbReference>
<name>A0A7C3ZIM6_9CYAN</name>
<proteinExistence type="inferred from homology"/>
<accession>A0A7C3ZIM6</accession>
<sequence length="69" mass="7502">MKSISGKALCKIVEQHGWQLKRITGSHHIYGKEGVAVILSIPVHSNRDLPAGTLRGILKDAGITEDDLQ</sequence>
<gene>
    <name evidence="8" type="ORF">ENR15_03930</name>
</gene>
<evidence type="ECO:0000256" key="5">
    <source>
        <dbReference type="ARBA" id="ARBA00022801"/>
    </source>
</evidence>
<evidence type="ECO:0000256" key="4">
    <source>
        <dbReference type="ARBA" id="ARBA00022759"/>
    </source>
</evidence>
<dbReference type="PANTHER" id="PTHR34873:SF3">
    <property type="entry name" value="ADDICTION MODULE TOXIN, HICA FAMILY"/>
    <property type="match status" value="1"/>
</dbReference>
<keyword evidence="2" id="KW-1277">Toxin-antitoxin system</keyword>
<keyword evidence="6" id="KW-0694">RNA-binding</keyword>